<evidence type="ECO:0000313" key="14">
    <source>
        <dbReference type="EMBL" id="CAK9229972.1"/>
    </source>
</evidence>
<dbReference type="InterPro" id="IPR039421">
    <property type="entry name" value="Type_1_exporter"/>
</dbReference>
<feature type="domain" description="ABC transmembrane type-1" evidence="13">
    <location>
        <begin position="850"/>
        <end position="1138"/>
    </location>
</feature>
<evidence type="ECO:0000259" key="13">
    <source>
        <dbReference type="PROSITE" id="PS50929"/>
    </source>
</evidence>
<keyword evidence="3" id="KW-0813">Transport</keyword>
<feature type="region of interest" description="Disordered" evidence="10">
    <location>
        <begin position="147"/>
        <end position="170"/>
    </location>
</feature>
<dbReference type="Gene3D" id="3.40.50.300">
    <property type="entry name" value="P-loop containing nucleotide triphosphate hydrolases"/>
    <property type="match status" value="3"/>
</dbReference>
<dbReference type="Pfam" id="PF00005">
    <property type="entry name" value="ABC_tran"/>
    <property type="match status" value="2"/>
</dbReference>
<evidence type="ECO:0000256" key="9">
    <source>
        <dbReference type="ARBA" id="ARBA00023136"/>
    </source>
</evidence>
<dbReference type="InterPro" id="IPR003439">
    <property type="entry name" value="ABC_transporter-like_ATP-bd"/>
</dbReference>
<evidence type="ECO:0000256" key="5">
    <source>
        <dbReference type="ARBA" id="ARBA00022737"/>
    </source>
</evidence>
<comment type="subcellular location">
    <subcellularLocation>
        <location evidence="1">Membrane</location>
        <topology evidence="1">Multi-pass membrane protein</topology>
    </subcellularLocation>
</comment>
<evidence type="ECO:0000256" key="11">
    <source>
        <dbReference type="SAM" id="Phobius"/>
    </source>
</evidence>
<dbReference type="SUPFAM" id="SSF90123">
    <property type="entry name" value="ABC transporter transmembrane region"/>
    <property type="match status" value="2"/>
</dbReference>
<accession>A0ABP0UTW7</accession>
<feature type="domain" description="ABC transmembrane type-1" evidence="13">
    <location>
        <begin position="196"/>
        <end position="479"/>
    </location>
</feature>
<dbReference type="Gene3D" id="1.20.1560.10">
    <property type="entry name" value="ABC transporter type 1, transmembrane domain"/>
    <property type="match status" value="3"/>
</dbReference>
<evidence type="ECO:0000256" key="4">
    <source>
        <dbReference type="ARBA" id="ARBA00022692"/>
    </source>
</evidence>
<feature type="domain" description="ABC transporter" evidence="12">
    <location>
        <begin position="1173"/>
        <end position="1409"/>
    </location>
</feature>
<keyword evidence="15" id="KW-1185">Reference proteome</keyword>
<keyword evidence="5" id="KW-0677">Repeat</keyword>
<dbReference type="InterPro" id="IPR027417">
    <property type="entry name" value="P-loop_NTPase"/>
</dbReference>
<feature type="transmembrane region" description="Helical" evidence="11">
    <location>
        <begin position="237"/>
        <end position="257"/>
    </location>
</feature>
<dbReference type="Proteomes" id="UP001497512">
    <property type="component" value="Chromosome 6"/>
</dbReference>
<evidence type="ECO:0000256" key="2">
    <source>
        <dbReference type="ARBA" id="ARBA00007577"/>
    </source>
</evidence>
<keyword evidence="8 11" id="KW-1133">Transmembrane helix</keyword>
<gene>
    <name evidence="14" type="ORF">CSSPTR1EN2_LOCUS20000</name>
</gene>
<proteinExistence type="inferred from homology"/>
<keyword evidence="9 11" id="KW-0472">Membrane</keyword>
<comment type="similarity">
    <text evidence="2">Belongs to the ABC transporter superfamily. ABCB family. Multidrug resistance exporter (TC 3.A.1.201) subfamily.</text>
</comment>
<evidence type="ECO:0008006" key="16">
    <source>
        <dbReference type="Google" id="ProtNLM"/>
    </source>
</evidence>
<feature type="transmembrane region" description="Helical" evidence="11">
    <location>
        <begin position="993"/>
        <end position="1012"/>
    </location>
</feature>
<feature type="transmembrane region" description="Helical" evidence="11">
    <location>
        <begin position="338"/>
        <end position="360"/>
    </location>
</feature>
<dbReference type="SMART" id="SM00382">
    <property type="entry name" value="AAA"/>
    <property type="match status" value="2"/>
</dbReference>
<evidence type="ECO:0000256" key="6">
    <source>
        <dbReference type="ARBA" id="ARBA00022741"/>
    </source>
</evidence>
<protein>
    <recommendedName>
        <fullName evidence="16">p-glycoprotein</fullName>
    </recommendedName>
</protein>
<dbReference type="PANTHER" id="PTHR43394:SF11">
    <property type="entry name" value="ATP-BINDING CASSETTE TRANSPORTER"/>
    <property type="match status" value="1"/>
</dbReference>
<organism evidence="14 15">
    <name type="scientific">Sphagnum troendelagicum</name>
    <dbReference type="NCBI Taxonomy" id="128251"/>
    <lineage>
        <taxon>Eukaryota</taxon>
        <taxon>Viridiplantae</taxon>
        <taxon>Streptophyta</taxon>
        <taxon>Embryophyta</taxon>
        <taxon>Bryophyta</taxon>
        <taxon>Sphagnophytina</taxon>
        <taxon>Sphagnopsida</taxon>
        <taxon>Sphagnales</taxon>
        <taxon>Sphagnaceae</taxon>
        <taxon>Sphagnum</taxon>
    </lineage>
</organism>
<reference evidence="14" key="1">
    <citation type="submission" date="2024-02" db="EMBL/GenBank/DDBJ databases">
        <authorList>
            <consortium name="ELIXIR-Norway"/>
            <consortium name="Elixir Norway"/>
        </authorList>
    </citation>
    <scope>NUCLEOTIDE SEQUENCE</scope>
</reference>
<dbReference type="CDD" id="cd18577">
    <property type="entry name" value="ABC_6TM_Pgp_ABCB1_D1_like"/>
    <property type="match status" value="1"/>
</dbReference>
<evidence type="ECO:0000256" key="3">
    <source>
        <dbReference type="ARBA" id="ARBA00022448"/>
    </source>
</evidence>
<evidence type="ECO:0000256" key="7">
    <source>
        <dbReference type="ARBA" id="ARBA00022840"/>
    </source>
</evidence>
<dbReference type="PROSITE" id="PS50929">
    <property type="entry name" value="ABC_TM1F"/>
    <property type="match status" value="2"/>
</dbReference>
<dbReference type="InterPro" id="IPR011527">
    <property type="entry name" value="ABC1_TM_dom"/>
</dbReference>
<feature type="transmembrane region" description="Helical" evidence="11">
    <location>
        <begin position="191"/>
        <end position="216"/>
    </location>
</feature>
<feature type="transmembrane region" description="Helical" evidence="11">
    <location>
        <begin position="971"/>
        <end position="987"/>
    </location>
</feature>
<dbReference type="CDD" id="cd18578">
    <property type="entry name" value="ABC_6TM_Pgp_ABCB1_D2_like"/>
    <property type="match status" value="1"/>
</dbReference>
<dbReference type="PROSITE" id="PS00211">
    <property type="entry name" value="ABC_TRANSPORTER_1"/>
    <property type="match status" value="2"/>
</dbReference>
<evidence type="ECO:0000256" key="8">
    <source>
        <dbReference type="ARBA" id="ARBA00022989"/>
    </source>
</evidence>
<evidence type="ECO:0000313" key="15">
    <source>
        <dbReference type="Proteomes" id="UP001497512"/>
    </source>
</evidence>
<dbReference type="Pfam" id="PF00664">
    <property type="entry name" value="ABC_membrane"/>
    <property type="match status" value="2"/>
</dbReference>
<feature type="transmembrane region" description="Helical" evidence="11">
    <location>
        <begin position="850"/>
        <end position="873"/>
    </location>
</feature>
<keyword evidence="7" id="KW-0067">ATP-binding</keyword>
<feature type="transmembrane region" description="Helical" evidence="11">
    <location>
        <begin position="424"/>
        <end position="443"/>
    </location>
</feature>
<feature type="transmembrane region" description="Helical" evidence="11">
    <location>
        <begin position="893"/>
        <end position="915"/>
    </location>
</feature>
<dbReference type="InterPro" id="IPR036640">
    <property type="entry name" value="ABC1_TM_sf"/>
</dbReference>
<dbReference type="EMBL" id="OZ019898">
    <property type="protein sequence ID" value="CAK9229972.1"/>
    <property type="molecule type" value="Genomic_DNA"/>
</dbReference>
<dbReference type="PANTHER" id="PTHR43394">
    <property type="entry name" value="ATP-DEPENDENT PERMEASE MDL1, MITOCHONDRIAL"/>
    <property type="match status" value="1"/>
</dbReference>
<evidence type="ECO:0000256" key="10">
    <source>
        <dbReference type="SAM" id="MobiDB-lite"/>
    </source>
</evidence>
<dbReference type="InterPro" id="IPR003593">
    <property type="entry name" value="AAA+_ATPase"/>
</dbReference>
<feature type="transmembrane region" description="Helical" evidence="11">
    <location>
        <begin position="455"/>
        <end position="475"/>
    </location>
</feature>
<evidence type="ECO:0000256" key="1">
    <source>
        <dbReference type="ARBA" id="ARBA00004141"/>
    </source>
</evidence>
<feature type="transmembrane region" description="Helical" evidence="11">
    <location>
        <begin position="1075"/>
        <end position="1097"/>
    </location>
</feature>
<keyword evidence="6" id="KW-0547">Nucleotide-binding</keyword>
<sequence length="1416" mass="154734">MISMEGVKRSRSLRVFAANSENDISPKRSKSARFELLDRTKLLESRAPGSRQKFRFPDSERANVVGIAAPDSASTEQFFDVEIPGALNATGVFRSRSQRVYVSELPESLQSVVAESQSARYSSSAMEDVTGLNSKSSQRFYDASKDGFEPAAEQPGTKNKNASLKKAKKSRAHRQSVPYFKLFKYADSIDVLLMTVGTICAIVDGLIWPAIAYVQARIVSKFASLLHSDPELAAQKISSYALILVYISIVSGLASYLEISCWMYTGERQAGRIRAKYVRAILRQNVGYFDTESSNTAAVVSSVSADTMLLQDAISEKVSNTIQNVMQMAGGLALGFYLSWRLALSIVPFLPFLVLPGLMYGRALLDLAVRIQIAYGKAGIVAEQAISAVRTVYSFVEEKRTLQTFSKYLEGTVNLGKKQGLAKGLAVGLTGQTFLAWAFAMWYGTYQFTHGMATGAEVVFCAFIILFAGLGLGSIAPNIKCMMEGCVAAYRIFEMIERVPPIDIDDHSQGTLEKVDGNLELRNVDFAYPSRIHAQIFRNFNLQIPAGRTVALVGSSGSGKSTVVALLERFYDPSAGQVLIDGVDIKNLQLKWLRNQIGLVSQEPALFATSIVANILYGKDHSSMEEVIEAAKSANAHNFISQLPDGYETQVGERGVQLSGGQKQRIAIARTMLKKPPVLLLDEATSALDAESEKVVQQALEAAAVGRTTVVVAHRLSTVRNADTIAVLQLGKVVEMGSHTELMARGPGGAYCALVNLQASSQDVSDEGTANGHKGLLGNEETVRTSLGVPVKRNSYQRQSSISDQDTVETYINQDSNLNTAIKQQMHKPQANVSLMRLLKLNRPEWKEGLLGFLGAIGFGFTNPFFAFIVALLTSNYYADLSHEELWHKVKTYISFLVAIFVFFLTTNIVQHYYFAVAGEYLTKRTRERMLSSILSFEVGWFDRDANSSGSVCSRLASDANMVRALIGDRISLVTGSLSMVVVSWVICFIVSWRFGVLVIFLHPLIIFCYYIKKALLMSFAKKTAIAQARASQVASEAVAQHRTVTAFSAQEKVVLLFKENLAGPRKAMMRRSQVAGITFGMANFCAFGSMALLYWYGGFLSKKGLASFEDFFKVFLVFVNTSRTIGEAGALTPDIAKASVAINAVFEIIDRKTEIDADVVDAEKLTKVEGQVELKNVSFAYPSRPDIMVLKGFNLKVQAGRSAAMVGQSGSGKSTIIGLLERFYDPLQGAVVVDGRNLKTMNLQSVRLHIALVSQEPTLFAMSIHDNIAYGKDGATEAEIIEAARAANAHNFISAMPEGYATFAGDRGLQLSGGQKQRIAIARAILKNPKILLLDEATSALDAESEQVVQEALDRMMVGRTTLIVAHRLSTIQNADTIAVLQGGVILEQGRHAELLSKGEKGAYYNLVHLQTTTH</sequence>
<dbReference type="PROSITE" id="PS50893">
    <property type="entry name" value="ABC_TRANSPORTER_2"/>
    <property type="match status" value="2"/>
</dbReference>
<feature type="domain" description="ABC transporter" evidence="12">
    <location>
        <begin position="519"/>
        <end position="755"/>
    </location>
</feature>
<evidence type="ECO:0000259" key="12">
    <source>
        <dbReference type="PROSITE" id="PS50893"/>
    </source>
</evidence>
<dbReference type="SUPFAM" id="SSF52540">
    <property type="entry name" value="P-loop containing nucleoside triphosphate hydrolases"/>
    <property type="match status" value="2"/>
</dbReference>
<keyword evidence="4 11" id="KW-0812">Transmembrane</keyword>
<name>A0ABP0UTW7_9BRYO</name>
<dbReference type="InterPro" id="IPR017871">
    <property type="entry name" value="ABC_transporter-like_CS"/>
</dbReference>
<dbReference type="CDD" id="cd03249">
    <property type="entry name" value="ABC_MTABC3_MDL1_MDL2"/>
    <property type="match status" value="2"/>
</dbReference>